<sequence>WLDRDTNGCLNLQRIGESRQRPIELCRWDDREALPPVGHDGLMPSSGCIVASNAWWHASGPSSSSRQSSGGQIAPWHWPMGQSCPIGQCPALPHVGEGGPSTPPPSPTSAASEDKRNRLLLYRGPCLNVPRH</sequence>
<organism evidence="2 3">
    <name type="scientific">Haematococcus lacustris</name>
    <name type="common">Green alga</name>
    <name type="synonym">Haematococcus pluvialis</name>
    <dbReference type="NCBI Taxonomy" id="44745"/>
    <lineage>
        <taxon>Eukaryota</taxon>
        <taxon>Viridiplantae</taxon>
        <taxon>Chlorophyta</taxon>
        <taxon>core chlorophytes</taxon>
        <taxon>Chlorophyceae</taxon>
        <taxon>CS clade</taxon>
        <taxon>Chlamydomonadales</taxon>
        <taxon>Haematococcaceae</taxon>
        <taxon>Haematococcus</taxon>
    </lineage>
</organism>
<feature type="non-terminal residue" evidence="2">
    <location>
        <position position="132"/>
    </location>
</feature>
<evidence type="ECO:0000256" key="1">
    <source>
        <dbReference type="SAM" id="MobiDB-lite"/>
    </source>
</evidence>
<evidence type="ECO:0000313" key="3">
    <source>
        <dbReference type="Proteomes" id="UP000485058"/>
    </source>
</evidence>
<dbReference type="AlphaFoldDB" id="A0A699Z696"/>
<feature type="non-terminal residue" evidence="2">
    <location>
        <position position="1"/>
    </location>
</feature>
<evidence type="ECO:0000313" key="2">
    <source>
        <dbReference type="EMBL" id="GFH14798.1"/>
    </source>
</evidence>
<reference evidence="2 3" key="1">
    <citation type="submission" date="2020-02" db="EMBL/GenBank/DDBJ databases">
        <title>Draft genome sequence of Haematococcus lacustris strain NIES-144.</title>
        <authorList>
            <person name="Morimoto D."/>
            <person name="Nakagawa S."/>
            <person name="Yoshida T."/>
            <person name="Sawayama S."/>
        </authorList>
    </citation>
    <scope>NUCLEOTIDE SEQUENCE [LARGE SCALE GENOMIC DNA]</scope>
    <source>
        <strain evidence="2 3">NIES-144</strain>
    </source>
</reference>
<dbReference type="Proteomes" id="UP000485058">
    <property type="component" value="Unassembled WGS sequence"/>
</dbReference>
<proteinExistence type="predicted"/>
<protein>
    <submittedName>
        <fullName evidence="2">Uncharacterized protein</fullName>
    </submittedName>
</protein>
<feature type="compositionally biased region" description="Low complexity" evidence="1">
    <location>
        <begin position="59"/>
        <end position="71"/>
    </location>
</feature>
<comment type="caution">
    <text evidence="2">The sequence shown here is derived from an EMBL/GenBank/DDBJ whole genome shotgun (WGS) entry which is preliminary data.</text>
</comment>
<dbReference type="EMBL" id="BLLF01000768">
    <property type="protein sequence ID" value="GFH14798.1"/>
    <property type="molecule type" value="Genomic_DNA"/>
</dbReference>
<name>A0A699Z696_HAELA</name>
<accession>A0A699Z696</accession>
<feature type="region of interest" description="Disordered" evidence="1">
    <location>
        <begin position="57"/>
        <end position="118"/>
    </location>
</feature>
<keyword evidence="3" id="KW-1185">Reference proteome</keyword>
<gene>
    <name evidence="2" type="ORF">HaLaN_10915</name>
</gene>